<gene>
    <name evidence="1" type="ORF">Q8A49_03940</name>
</gene>
<dbReference type="EMBL" id="JAUUCC010000006">
    <property type="protein sequence ID" value="MEE2049640.1"/>
    <property type="molecule type" value="Genomic_DNA"/>
</dbReference>
<name>A0ABU7KK18_9ACTN</name>
<dbReference type="RefSeq" id="WP_330156904.1">
    <property type="nucleotide sequence ID" value="NZ_BAAAJA010000005.1"/>
</dbReference>
<protein>
    <submittedName>
        <fullName evidence="1">Uncharacterized protein</fullName>
    </submittedName>
</protein>
<sequence length="52" mass="5280">MDVVLDQGGEEEQAALAVSTKGEHPDTVVDVIATTGVVGPAFPRSAKQLAAC</sequence>
<comment type="caution">
    <text evidence="1">The sequence shown here is derived from an EMBL/GenBank/DDBJ whole genome shotgun (WGS) entry which is preliminary data.</text>
</comment>
<evidence type="ECO:0000313" key="2">
    <source>
        <dbReference type="Proteomes" id="UP001348641"/>
    </source>
</evidence>
<organism evidence="1 2">
    <name type="scientific">Nocardiopsis tropica</name>
    <dbReference type="NCBI Taxonomy" id="109330"/>
    <lineage>
        <taxon>Bacteria</taxon>
        <taxon>Bacillati</taxon>
        <taxon>Actinomycetota</taxon>
        <taxon>Actinomycetes</taxon>
        <taxon>Streptosporangiales</taxon>
        <taxon>Nocardiopsidaceae</taxon>
        <taxon>Nocardiopsis</taxon>
    </lineage>
</organism>
<accession>A0ABU7KK18</accession>
<dbReference type="Proteomes" id="UP001348641">
    <property type="component" value="Unassembled WGS sequence"/>
</dbReference>
<evidence type="ECO:0000313" key="1">
    <source>
        <dbReference type="EMBL" id="MEE2049640.1"/>
    </source>
</evidence>
<reference evidence="1 2" key="1">
    <citation type="submission" date="2023-07" db="EMBL/GenBank/DDBJ databases">
        <authorList>
            <person name="Girao M."/>
            <person name="Carvalho M.F."/>
        </authorList>
    </citation>
    <scope>NUCLEOTIDE SEQUENCE [LARGE SCALE GENOMIC DNA]</scope>
    <source>
        <strain evidence="1 2">66/93</strain>
    </source>
</reference>
<proteinExistence type="predicted"/>